<feature type="compositionally biased region" description="Basic and acidic residues" evidence="1">
    <location>
        <begin position="46"/>
        <end position="61"/>
    </location>
</feature>
<proteinExistence type="predicted"/>
<dbReference type="RefSeq" id="WP_149676947.1">
    <property type="nucleotide sequence ID" value="NZ_VTUZ01000116.1"/>
</dbReference>
<accession>A0A5B0G0S0</accession>
<dbReference type="Proteomes" id="UP000325273">
    <property type="component" value="Unassembled WGS sequence"/>
</dbReference>
<evidence type="ECO:0000313" key="3">
    <source>
        <dbReference type="Proteomes" id="UP000325273"/>
    </source>
</evidence>
<gene>
    <name evidence="2" type="ORF">FVF58_50735</name>
</gene>
<dbReference type="AlphaFoldDB" id="A0A5B0G0S0"/>
<name>A0A5B0G0S0_9BURK</name>
<reference evidence="2 3" key="1">
    <citation type="submission" date="2019-08" db="EMBL/GenBank/DDBJ databases">
        <title>Paraburkholderia sp. DCY113.</title>
        <authorList>
            <person name="Kang J."/>
        </authorList>
    </citation>
    <scope>NUCLEOTIDE SEQUENCE [LARGE SCALE GENOMIC DNA]</scope>
    <source>
        <strain evidence="2 3">DCY113</strain>
    </source>
</reference>
<evidence type="ECO:0000313" key="2">
    <source>
        <dbReference type="EMBL" id="KAA0996071.1"/>
    </source>
</evidence>
<protein>
    <submittedName>
        <fullName evidence="2">Uncharacterized protein</fullName>
    </submittedName>
</protein>
<feature type="region of interest" description="Disordered" evidence="1">
    <location>
        <begin position="1"/>
        <end position="69"/>
    </location>
</feature>
<evidence type="ECO:0000256" key="1">
    <source>
        <dbReference type="SAM" id="MobiDB-lite"/>
    </source>
</evidence>
<organism evidence="2 3">
    <name type="scientific">Paraburkholderia panacisoli</name>
    <dbReference type="NCBI Taxonomy" id="2603818"/>
    <lineage>
        <taxon>Bacteria</taxon>
        <taxon>Pseudomonadati</taxon>
        <taxon>Pseudomonadota</taxon>
        <taxon>Betaproteobacteria</taxon>
        <taxon>Burkholderiales</taxon>
        <taxon>Burkholderiaceae</taxon>
        <taxon>Paraburkholderia</taxon>
    </lineage>
</organism>
<keyword evidence="3" id="KW-1185">Reference proteome</keyword>
<dbReference type="EMBL" id="VTUZ01000116">
    <property type="protein sequence ID" value="KAA0996071.1"/>
    <property type="molecule type" value="Genomic_DNA"/>
</dbReference>
<comment type="caution">
    <text evidence="2">The sequence shown here is derived from an EMBL/GenBank/DDBJ whole genome shotgun (WGS) entry which is preliminary data.</text>
</comment>
<sequence length="69" mass="7762">MSITRRFISEDNETQSIDVPFPLPRAEPISPSEPELAGDPFLSPREAARDEHEKTIKHTMPDDPQGDFA</sequence>